<dbReference type="KEGG" id="thal:A1OE_1472"/>
<gene>
    <name evidence="1" type="ORF">A1OE_1472</name>
</gene>
<keyword evidence="2" id="KW-1185">Reference proteome</keyword>
<dbReference type="EMBL" id="CP003539">
    <property type="protein sequence ID" value="AFX99641.1"/>
    <property type="molecule type" value="Genomic_DNA"/>
</dbReference>
<proteinExistence type="predicted"/>
<evidence type="ECO:0000313" key="2">
    <source>
        <dbReference type="Proteomes" id="UP000010077"/>
    </source>
</evidence>
<dbReference type="Proteomes" id="UP000010077">
    <property type="component" value="Chromosome"/>
</dbReference>
<accession>K7ZDL8</accession>
<protein>
    <submittedName>
        <fullName evidence="1">Uncharacterized protein</fullName>
    </submittedName>
</protein>
<sequence>MRESIRIKLSYNINHFYIVKLSFFLKKPNYAIFLMQKFATSL</sequence>
<dbReference type="AlphaFoldDB" id="K7ZDL8"/>
<name>K7ZDL8_9PROT</name>
<reference evidence="1 2" key="1">
    <citation type="journal article" date="2012" name="Proc. Natl. Acad. Sci. U.S.A.">
        <title>Genome streamlining and chemical defense in a coral reef symbiosis.</title>
        <authorList>
            <person name="Kwan J.C."/>
            <person name="Donia M.S."/>
            <person name="Han A.W."/>
            <person name="Hirose E."/>
            <person name="Haygood M.G."/>
            <person name="Schmidt E.W."/>
        </authorList>
    </citation>
    <scope>NUCLEOTIDE SEQUENCE [LARGE SCALE GENOMIC DNA]</scope>
    <source>
        <strain evidence="1 2">L2</strain>
    </source>
</reference>
<organism evidence="1 2">
    <name type="scientific">Candidatus Endolissoclinum faulkneri L2</name>
    <dbReference type="NCBI Taxonomy" id="1193729"/>
    <lineage>
        <taxon>Bacteria</taxon>
        <taxon>Pseudomonadati</taxon>
        <taxon>Pseudomonadota</taxon>
        <taxon>Alphaproteobacteria</taxon>
        <taxon>Rhodospirillales</taxon>
        <taxon>Rhodospirillaceae</taxon>
        <taxon>Candidatus Endolissoclinum</taxon>
    </lineage>
</organism>
<evidence type="ECO:0000313" key="1">
    <source>
        <dbReference type="EMBL" id="AFX99641.1"/>
    </source>
</evidence>
<dbReference type="HOGENOM" id="CLU_3248777_0_0_5"/>